<comment type="caution">
    <text evidence="2">The sequence shown here is derived from an EMBL/GenBank/DDBJ whole genome shotgun (WGS) entry which is preliminary data.</text>
</comment>
<evidence type="ECO:0000313" key="3">
    <source>
        <dbReference type="Proteomes" id="UP000250321"/>
    </source>
</evidence>
<gene>
    <name evidence="2" type="ORF">Pyn_01259</name>
</gene>
<accession>A0A314XSL1</accession>
<dbReference type="EMBL" id="PJQY01002217">
    <property type="protein sequence ID" value="PQP95599.1"/>
    <property type="molecule type" value="Genomic_DNA"/>
</dbReference>
<feature type="region of interest" description="Disordered" evidence="1">
    <location>
        <begin position="1"/>
        <end position="22"/>
    </location>
</feature>
<sequence>MYESDSDEREKKKHENGKRNETFPLLLCYTEAEEGSLSISLQPHALGMRNVTVRASPALSQDWAKGPQAAQESSSGREMAGANGGSHQTGQAHRQILPGQDDAMLTS</sequence>
<dbReference type="Proteomes" id="UP000250321">
    <property type="component" value="Unassembled WGS sequence"/>
</dbReference>
<evidence type="ECO:0000313" key="2">
    <source>
        <dbReference type="EMBL" id="PQP95599.1"/>
    </source>
</evidence>
<organism evidence="2 3">
    <name type="scientific">Prunus yedoensis var. nudiflora</name>
    <dbReference type="NCBI Taxonomy" id="2094558"/>
    <lineage>
        <taxon>Eukaryota</taxon>
        <taxon>Viridiplantae</taxon>
        <taxon>Streptophyta</taxon>
        <taxon>Embryophyta</taxon>
        <taxon>Tracheophyta</taxon>
        <taxon>Spermatophyta</taxon>
        <taxon>Magnoliopsida</taxon>
        <taxon>eudicotyledons</taxon>
        <taxon>Gunneridae</taxon>
        <taxon>Pentapetalae</taxon>
        <taxon>rosids</taxon>
        <taxon>fabids</taxon>
        <taxon>Rosales</taxon>
        <taxon>Rosaceae</taxon>
        <taxon>Amygdaloideae</taxon>
        <taxon>Amygdaleae</taxon>
        <taxon>Prunus</taxon>
    </lineage>
</organism>
<dbReference type="AlphaFoldDB" id="A0A314XSL1"/>
<reference evidence="2 3" key="1">
    <citation type="submission" date="2018-02" db="EMBL/GenBank/DDBJ databases">
        <title>Draft genome of wild Prunus yedoensis var. nudiflora.</title>
        <authorList>
            <person name="Baek S."/>
            <person name="Kim J.-H."/>
            <person name="Choi K."/>
            <person name="Kim G.-B."/>
            <person name="Cho A."/>
            <person name="Jang H."/>
            <person name="Shin C.-H."/>
            <person name="Yu H.-J."/>
            <person name="Mun J.-H."/>
        </authorList>
    </citation>
    <scope>NUCLEOTIDE SEQUENCE [LARGE SCALE GENOMIC DNA]</scope>
    <source>
        <strain evidence="3">cv. Jeju island</strain>
        <tissue evidence="2">Leaf</tissue>
    </source>
</reference>
<keyword evidence="3" id="KW-1185">Reference proteome</keyword>
<name>A0A314XSL1_PRUYE</name>
<evidence type="ECO:0000256" key="1">
    <source>
        <dbReference type="SAM" id="MobiDB-lite"/>
    </source>
</evidence>
<feature type="region of interest" description="Disordered" evidence="1">
    <location>
        <begin position="59"/>
        <end position="107"/>
    </location>
</feature>
<protein>
    <submittedName>
        <fullName evidence="2">Uncharacterized protein</fullName>
    </submittedName>
</protein>
<proteinExistence type="predicted"/>